<sequence>MAACMEPIHSSGVITFSPNEIAPAALPVSEPVLAAYWMNTEGATVYYRETDDANTVNLAHNEVNIQYRYGSKFRVKSVVIITWEGGRPENSDSDGNLFQLALIIGDTMTFAHIVYSKLNSNDNAV</sequence>
<dbReference type="EMBL" id="KN717014">
    <property type="protein sequence ID" value="KJH40785.1"/>
    <property type="molecule type" value="Genomic_DNA"/>
</dbReference>
<feature type="domain" description="NIDO" evidence="1">
    <location>
        <begin position="31"/>
        <end position="125"/>
    </location>
</feature>
<evidence type="ECO:0000313" key="2">
    <source>
        <dbReference type="EMBL" id="KJH40785.1"/>
    </source>
</evidence>
<evidence type="ECO:0000313" key="3">
    <source>
        <dbReference type="Proteomes" id="UP000053766"/>
    </source>
</evidence>
<accession>A0A0D8X897</accession>
<feature type="non-terminal residue" evidence="2">
    <location>
        <position position="125"/>
    </location>
</feature>
<reference evidence="3" key="2">
    <citation type="journal article" date="2016" name="Sci. Rep.">
        <title>Dictyocaulus viviparus genome, variome and transcriptome elucidate lungworm biology and support future intervention.</title>
        <authorList>
            <person name="McNulty S.N."/>
            <person name="Strube C."/>
            <person name="Rosa B.A."/>
            <person name="Martin J.C."/>
            <person name="Tyagi R."/>
            <person name="Choi Y.J."/>
            <person name="Wang Q."/>
            <person name="Hallsworth Pepin K."/>
            <person name="Zhang X."/>
            <person name="Ozersky P."/>
            <person name="Wilson R.K."/>
            <person name="Sternberg P.W."/>
            <person name="Gasser R.B."/>
            <person name="Mitreva M."/>
        </authorList>
    </citation>
    <scope>NUCLEOTIDE SEQUENCE [LARGE SCALE GENOMIC DNA]</scope>
    <source>
        <strain evidence="3">HannoverDv2000</strain>
    </source>
</reference>
<dbReference type="InterPro" id="IPR003886">
    <property type="entry name" value="NIDO_dom"/>
</dbReference>
<gene>
    <name evidence="2" type="ORF">DICVIV_13249</name>
</gene>
<organism evidence="2 3">
    <name type="scientific">Dictyocaulus viviparus</name>
    <name type="common">Bovine lungworm</name>
    <dbReference type="NCBI Taxonomy" id="29172"/>
    <lineage>
        <taxon>Eukaryota</taxon>
        <taxon>Metazoa</taxon>
        <taxon>Ecdysozoa</taxon>
        <taxon>Nematoda</taxon>
        <taxon>Chromadorea</taxon>
        <taxon>Rhabditida</taxon>
        <taxon>Rhabditina</taxon>
        <taxon>Rhabditomorpha</taxon>
        <taxon>Strongyloidea</taxon>
        <taxon>Metastrongylidae</taxon>
        <taxon>Dictyocaulus</taxon>
    </lineage>
</organism>
<dbReference type="GO" id="GO:0007160">
    <property type="term" value="P:cell-matrix adhesion"/>
    <property type="evidence" value="ECO:0007669"/>
    <property type="project" value="InterPro"/>
</dbReference>
<dbReference type="Proteomes" id="UP000053766">
    <property type="component" value="Unassembled WGS sequence"/>
</dbReference>
<dbReference type="OrthoDB" id="10045365at2759"/>
<keyword evidence="3" id="KW-1185">Reference proteome</keyword>
<dbReference type="Pfam" id="PF06119">
    <property type="entry name" value="NIDO"/>
    <property type="match status" value="1"/>
</dbReference>
<evidence type="ECO:0000259" key="1">
    <source>
        <dbReference type="PROSITE" id="PS51220"/>
    </source>
</evidence>
<name>A0A0D8X897_DICVI</name>
<dbReference type="SMART" id="SM00539">
    <property type="entry name" value="NIDO"/>
    <property type="match status" value="1"/>
</dbReference>
<dbReference type="PROSITE" id="PS51220">
    <property type="entry name" value="NIDO"/>
    <property type="match status" value="1"/>
</dbReference>
<dbReference type="AlphaFoldDB" id="A0A0D8X897"/>
<reference evidence="2 3" key="1">
    <citation type="submission" date="2013-11" db="EMBL/GenBank/DDBJ databases">
        <title>Draft genome of the bovine lungworm Dictyocaulus viviparus.</title>
        <authorList>
            <person name="Mitreva M."/>
        </authorList>
    </citation>
    <scope>NUCLEOTIDE SEQUENCE [LARGE SCALE GENOMIC DNA]</scope>
    <source>
        <strain evidence="2 3">HannoverDv2000</strain>
    </source>
</reference>
<proteinExistence type="predicted"/>
<protein>
    <recommendedName>
        <fullName evidence="1">NIDO domain-containing protein</fullName>
    </recommendedName>
</protein>